<dbReference type="Gene3D" id="3.40.190.10">
    <property type="entry name" value="Periplasmic binding protein-like II"/>
    <property type="match status" value="1"/>
</dbReference>
<evidence type="ECO:0000256" key="3">
    <source>
        <dbReference type="ARBA" id="ARBA00022729"/>
    </source>
</evidence>
<organism evidence="5 6">
    <name type="scientific">Eiseniibacteriota bacterium</name>
    <dbReference type="NCBI Taxonomy" id="2212470"/>
    <lineage>
        <taxon>Bacteria</taxon>
        <taxon>Candidatus Eiseniibacteriota</taxon>
    </lineage>
</organism>
<dbReference type="GO" id="GO:1904680">
    <property type="term" value="F:peptide transmembrane transporter activity"/>
    <property type="evidence" value="ECO:0007669"/>
    <property type="project" value="TreeGrafter"/>
</dbReference>
<dbReference type="Proteomes" id="UP000580839">
    <property type="component" value="Unassembled WGS sequence"/>
</dbReference>
<evidence type="ECO:0000256" key="2">
    <source>
        <dbReference type="ARBA" id="ARBA00022448"/>
    </source>
</evidence>
<evidence type="ECO:0000313" key="5">
    <source>
        <dbReference type="EMBL" id="NOT35726.1"/>
    </source>
</evidence>
<keyword evidence="2" id="KW-0813">Transport</keyword>
<keyword evidence="3" id="KW-0732">Signal</keyword>
<dbReference type="PANTHER" id="PTHR30290">
    <property type="entry name" value="PERIPLASMIC BINDING COMPONENT OF ABC TRANSPORTER"/>
    <property type="match status" value="1"/>
</dbReference>
<evidence type="ECO:0000256" key="1">
    <source>
        <dbReference type="ARBA" id="ARBA00005695"/>
    </source>
</evidence>
<dbReference type="CDD" id="cd08500">
    <property type="entry name" value="PBP2_NikA_DppA_OppA_like_4"/>
    <property type="match status" value="1"/>
</dbReference>
<dbReference type="PIRSF" id="PIRSF002741">
    <property type="entry name" value="MppA"/>
    <property type="match status" value="1"/>
</dbReference>
<accession>A0A849SMA2</accession>
<evidence type="ECO:0000259" key="4">
    <source>
        <dbReference type="Pfam" id="PF00496"/>
    </source>
</evidence>
<dbReference type="InterPro" id="IPR000914">
    <property type="entry name" value="SBP_5_dom"/>
</dbReference>
<dbReference type="EMBL" id="JABFRW010000215">
    <property type="protein sequence ID" value="NOT35726.1"/>
    <property type="molecule type" value="Genomic_DNA"/>
</dbReference>
<dbReference type="GO" id="GO:0042597">
    <property type="term" value="C:periplasmic space"/>
    <property type="evidence" value="ECO:0007669"/>
    <property type="project" value="UniProtKB-ARBA"/>
</dbReference>
<gene>
    <name evidence="5" type="ORF">HOP12_16415</name>
</gene>
<sequence>MIIARIRTVSLLALGLLLLALATGCGGSTGVAASSYKDPFPLPRDTMQFVAKEVGRHGGRFVIGQTSAPKSFNAIMANETSSTDLTQLLFVGLSEYDNGRQVEIPMVAKSWDLSEDGRRWTYHMRRGAAFSDGHPITSADVLFSFEVTYDETLHPSMQELIKVNGKPFQISAPDSYTVVFDIAEPYVLMNAVVGSVRIMPKHILEPAFRGGNFAAAYNSNTAPESLVTSGAWKLKSFVPGEKTVLTRNPYWFGVDSKGQRLPYLDELTFVIVPDQNTAFLKFQAGDLDALDNVKPEDYKTYEDMQKSHDFTLHEIGPSLNTNFFWFNLNRVHEPKPGRKLGSTYLDATKYAWFSDVRFRRAVSMGIDREAMIRGVFFGDAVKNWATYTAGNKLWYDPTITGADYDPEGAKRLLAEAGFKDRDGDGVLEDAKGHTVSFTIKTNGDNVTRVQMANFIKDDLAKIGIKCIPTPVDFNTLITNLRQDFQYEALLLGLSSAVPPDPGMGQNVFRSSGLTHYWNIKQPRPETPQEVEIDRLIGENVGTFDMAIRKATLHQIFEIWNREVYTVWLPTVIMKLPVSNRFGNTEPVPIPHRILWNIDRVFVKSPGRPA</sequence>
<dbReference type="InterPro" id="IPR039424">
    <property type="entry name" value="SBP_5"/>
</dbReference>
<dbReference type="SUPFAM" id="SSF53850">
    <property type="entry name" value="Periplasmic binding protein-like II"/>
    <property type="match status" value="1"/>
</dbReference>
<proteinExistence type="inferred from homology"/>
<feature type="domain" description="Solute-binding protein family 5" evidence="4">
    <location>
        <begin position="104"/>
        <end position="511"/>
    </location>
</feature>
<dbReference type="GO" id="GO:0015833">
    <property type="term" value="P:peptide transport"/>
    <property type="evidence" value="ECO:0007669"/>
    <property type="project" value="TreeGrafter"/>
</dbReference>
<protein>
    <submittedName>
        <fullName evidence="5">ABC transporter substrate-binding protein</fullName>
    </submittedName>
</protein>
<dbReference type="Pfam" id="PF00496">
    <property type="entry name" value="SBP_bac_5"/>
    <property type="match status" value="1"/>
</dbReference>
<reference evidence="5 6" key="1">
    <citation type="submission" date="2020-04" db="EMBL/GenBank/DDBJ databases">
        <title>Metagenomic profiling of ammonia- and methane-oxidizing microorganisms in a Dutch drinking water treatment plant.</title>
        <authorList>
            <person name="Poghosyan L."/>
            <person name="Leucker S."/>
        </authorList>
    </citation>
    <scope>NUCLEOTIDE SEQUENCE [LARGE SCALE GENOMIC DNA]</scope>
    <source>
        <strain evidence="5">S-RSF-IL-03</strain>
    </source>
</reference>
<dbReference type="GO" id="GO:0043190">
    <property type="term" value="C:ATP-binding cassette (ABC) transporter complex"/>
    <property type="evidence" value="ECO:0007669"/>
    <property type="project" value="InterPro"/>
</dbReference>
<evidence type="ECO:0000313" key="6">
    <source>
        <dbReference type="Proteomes" id="UP000580839"/>
    </source>
</evidence>
<dbReference type="Gene3D" id="3.10.105.10">
    <property type="entry name" value="Dipeptide-binding Protein, Domain 3"/>
    <property type="match status" value="1"/>
</dbReference>
<comment type="similarity">
    <text evidence="1">Belongs to the bacterial solute-binding protein 5 family.</text>
</comment>
<dbReference type="PROSITE" id="PS51257">
    <property type="entry name" value="PROKAR_LIPOPROTEIN"/>
    <property type="match status" value="1"/>
</dbReference>
<dbReference type="PANTHER" id="PTHR30290:SF9">
    <property type="entry name" value="OLIGOPEPTIDE-BINDING PROTEIN APPA"/>
    <property type="match status" value="1"/>
</dbReference>
<dbReference type="InterPro" id="IPR030678">
    <property type="entry name" value="Peptide/Ni-bd"/>
</dbReference>
<dbReference type="AlphaFoldDB" id="A0A849SMA2"/>
<comment type="caution">
    <text evidence="5">The sequence shown here is derived from an EMBL/GenBank/DDBJ whole genome shotgun (WGS) entry which is preliminary data.</text>
</comment>
<name>A0A849SMA2_UNCEI</name>